<reference evidence="2" key="1">
    <citation type="submission" date="2023-02" db="EMBL/GenBank/DDBJ databases">
        <title>Genome of toxic invasive species Heracleum sosnowskyi carries increased number of genes despite the absence of recent whole-genome duplications.</title>
        <authorList>
            <person name="Schelkunov M."/>
            <person name="Shtratnikova V."/>
            <person name="Makarenko M."/>
            <person name="Klepikova A."/>
            <person name="Omelchenko D."/>
            <person name="Novikova G."/>
            <person name="Obukhova E."/>
            <person name="Bogdanov V."/>
            <person name="Penin A."/>
            <person name="Logacheva M."/>
        </authorList>
    </citation>
    <scope>NUCLEOTIDE SEQUENCE</scope>
    <source>
        <strain evidence="2">Hsosn_3</strain>
        <tissue evidence="2">Leaf</tissue>
    </source>
</reference>
<evidence type="ECO:0000313" key="3">
    <source>
        <dbReference type="Proteomes" id="UP001237642"/>
    </source>
</evidence>
<dbReference type="AlphaFoldDB" id="A0AAD8M6P7"/>
<dbReference type="PANTHER" id="PTHR11006:SF73">
    <property type="entry name" value="PROTEIN ARGININE N-METHYLTRANSFERASE 6"/>
    <property type="match status" value="1"/>
</dbReference>
<dbReference type="InterPro" id="IPR025799">
    <property type="entry name" value="Arg_MeTrfase"/>
</dbReference>
<evidence type="ECO:0000256" key="1">
    <source>
        <dbReference type="ARBA" id="ARBA00022691"/>
    </source>
</evidence>
<dbReference type="EMBL" id="JAUIZM010000010">
    <property type="protein sequence ID" value="KAK1361669.1"/>
    <property type="molecule type" value="Genomic_DNA"/>
</dbReference>
<dbReference type="InterPro" id="IPR029063">
    <property type="entry name" value="SAM-dependent_MTases_sf"/>
</dbReference>
<dbReference type="CDD" id="cd02440">
    <property type="entry name" value="AdoMet_MTases"/>
    <property type="match status" value="1"/>
</dbReference>
<name>A0AAD8M6P7_9APIA</name>
<dbReference type="Proteomes" id="UP001237642">
    <property type="component" value="Unassembled WGS sequence"/>
</dbReference>
<dbReference type="GO" id="GO:0042054">
    <property type="term" value="F:histone methyltransferase activity"/>
    <property type="evidence" value="ECO:0007669"/>
    <property type="project" value="TreeGrafter"/>
</dbReference>
<reference evidence="2" key="2">
    <citation type="submission" date="2023-05" db="EMBL/GenBank/DDBJ databases">
        <authorList>
            <person name="Schelkunov M.I."/>
        </authorList>
    </citation>
    <scope>NUCLEOTIDE SEQUENCE</scope>
    <source>
        <strain evidence="2">Hsosn_3</strain>
        <tissue evidence="2">Leaf</tissue>
    </source>
</reference>
<sequence>MIPLDNEGENVGVVLQEEIEELAEKLDLLTSGHHSRRFQDYKSALQTYCSDLVEATEITVQAQKVMEANNPSQRVIILRGCMKDVEIHEKVDVIVSDWMDQLLIYDYENLLGSILTARDRLLKPGGLIIPSRATVLAQRSLYLTCGLYT</sequence>
<dbReference type="PANTHER" id="PTHR11006">
    <property type="entry name" value="PROTEIN ARGININE N-METHYLTRANSFERASE"/>
    <property type="match status" value="1"/>
</dbReference>
<comment type="caution">
    <text evidence="2">The sequence shown here is derived from an EMBL/GenBank/DDBJ whole genome shotgun (WGS) entry which is preliminary data.</text>
</comment>
<dbReference type="SUPFAM" id="SSF53335">
    <property type="entry name" value="S-adenosyl-L-methionine-dependent methyltransferases"/>
    <property type="match status" value="1"/>
</dbReference>
<dbReference type="Gene3D" id="3.40.50.150">
    <property type="entry name" value="Vaccinia Virus protein VP39"/>
    <property type="match status" value="1"/>
</dbReference>
<proteinExistence type="predicted"/>
<organism evidence="2 3">
    <name type="scientific">Heracleum sosnowskyi</name>
    <dbReference type="NCBI Taxonomy" id="360622"/>
    <lineage>
        <taxon>Eukaryota</taxon>
        <taxon>Viridiplantae</taxon>
        <taxon>Streptophyta</taxon>
        <taxon>Embryophyta</taxon>
        <taxon>Tracheophyta</taxon>
        <taxon>Spermatophyta</taxon>
        <taxon>Magnoliopsida</taxon>
        <taxon>eudicotyledons</taxon>
        <taxon>Gunneridae</taxon>
        <taxon>Pentapetalae</taxon>
        <taxon>asterids</taxon>
        <taxon>campanulids</taxon>
        <taxon>Apiales</taxon>
        <taxon>Apiaceae</taxon>
        <taxon>Apioideae</taxon>
        <taxon>apioid superclade</taxon>
        <taxon>Tordylieae</taxon>
        <taxon>Tordyliinae</taxon>
        <taxon>Heracleum</taxon>
    </lineage>
</organism>
<gene>
    <name evidence="2" type="ORF">POM88_046143</name>
</gene>
<protein>
    <submittedName>
        <fullName evidence="2">Uncharacterized protein</fullName>
    </submittedName>
</protein>
<keyword evidence="3" id="KW-1185">Reference proteome</keyword>
<dbReference type="GO" id="GO:0016274">
    <property type="term" value="F:protein-arginine N-methyltransferase activity"/>
    <property type="evidence" value="ECO:0007669"/>
    <property type="project" value="InterPro"/>
</dbReference>
<evidence type="ECO:0000313" key="2">
    <source>
        <dbReference type="EMBL" id="KAK1361669.1"/>
    </source>
</evidence>
<accession>A0AAD8M6P7</accession>
<keyword evidence="1" id="KW-0949">S-adenosyl-L-methionine</keyword>